<feature type="domain" description="POTRA" evidence="10">
    <location>
        <begin position="96"/>
        <end position="176"/>
    </location>
</feature>
<evidence type="ECO:0000256" key="5">
    <source>
        <dbReference type="ARBA" id="ARBA00022737"/>
    </source>
</evidence>
<dbReference type="Pfam" id="PF01103">
    <property type="entry name" value="Omp85"/>
    <property type="match status" value="1"/>
</dbReference>
<dbReference type="NCBIfam" id="TIGR03303">
    <property type="entry name" value="OM_YaeT"/>
    <property type="match status" value="1"/>
</dbReference>
<sequence length="790" mass="88662" precursor="true">MKFGMKLKHIPLLILALYSTSALAQEPFVVKDIRVEGLQRTEAGTVFNYLPVRVGDTMTEEKATQAIKSLYGTGFFKDVRIESENGVVVVMVQERSAIAQLIFNGNKSFPTDKMKEGLKQIGLAEGLIFDQSMLDRAEQEIKRQYLSQGKYGASVKTSVTPLERNRVAVRFDIEEGAVSKIRNINIVGNKEYTKEELLEKLTLTTPNWLTWWNKNDQYSRQKLTADLEALRSFYMNQGYLEFNIDSTQVSITPDKRDIYITINITEGEKYTVTDVKLAGEMLIPEAEARSLISVSPGEIFNRQRVTESSKAINDRLGNDGYAFSNVNAIPEVDKEKHTVAFTFYIDPGRRVYVRRINLTGNTRTRDEVLRREMRQLESAWYGADKIERSKQRLNRLQYFSDVNVETPAVPGTNDQVDLNINVTERSTGSVMFGAGLSSFEGVVLGVTINQNNFLGTGNRVAAQVNTGRINTVYSLSYTDPYFTPDGISRGFNVYHRKVDTTYLRTGDYKTASYGAGVNFGMPLNERDFVSAGLTFDYTDVELSSNSPPQFKRYCSSSEDANSCSNSSWFVNLAWTHDTRDNIMFPNKGVLQRISSEVALPGLDLQYYKLEYKHAWYKDISKSVTLMLNGEIGYGNTYGDKDYPFFKNFYAGGVNSVRGYEQSSIGPRIYDTQGQYRDFAAGGTKRFLANAELYFPIPGMKDNNALRLSTFIDAGSIAGDGIDESGACIDSRGQVSGCPYSTSLSDIRYSTGIGVSWLSPFGPIKLVLAKPLNKQDGDRTQMLQFQMGQQF</sequence>
<keyword evidence="5 8" id="KW-0677">Repeat</keyword>
<feature type="domain" description="POTRA" evidence="10">
    <location>
        <begin position="351"/>
        <end position="425"/>
    </location>
</feature>
<dbReference type="PANTHER" id="PTHR12815">
    <property type="entry name" value="SORTING AND ASSEMBLY MACHINERY SAMM50 PROTEIN FAMILY MEMBER"/>
    <property type="match status" value="1"/>
</dbReference>
<proteinExistence type="inferred from homology"/>
<dbReference type="eggNOG" id="COG4775">
    <property type="taxonomic scope" value="Bacteria"/>
</dbReference>
<organism evidence="11 12">
    <name type="scientific">Methylobacillus flagellatus (strain ATCC 51484 / DSM 6875 / VKM B-1610 / KT)</name>
    <dbReference type="NCBI Taxonomy" id="265072"/>
    <lineage>
        <taxon>Bacteria</taxon>
        <taxon>Pseudomonadati</taxon>
        <taxon>Pseudomonadota</taxon>
        <taxon>Betaproteobacteria</taxon>
        <taxon>Nitrosomonadales</taxon>
        <taxon>Methylophilaceae</taxon>
        <taxon>Methylobacillus</taxon>
    </lineage>
</organism>
<dbReference type="Pfam" id="PF07244">
    <property type="entry name" value="POTRA"/>
    <property type="match status" value="5"/>
</dbReference>
<name>Q1H147_METFK</name>
<evidence type="ECO:0000313" key="11">
    <source>
        <dbReference type="EMBL" id="ABE49790.1"/>
    </source>
</evidence>
<dbReference type="FunFam" id="3.10.20.310:FF:000001">
    <property type="entry name" value="Outer membrane protein assembly factor BamA"/>
    <property type="match status" value="1"/>
</dbReference>
<dbReference type="InterPro" id="IPR023707">
    <property type="entry name" value="OM_assembly_BamA"/>
</dbReference>
<feature type="domain" description="POTRA" evidence="10">
    <location>
        <begin position="28"/>
        <end position="95"/>
    </location>
</feature>
<keyword evidence="4 8" id="KW-0732">Signal</keyword>
<keyword evidence="12" id="KW-1185">Reference proteome</keyword>
<keyword evidence="6 8" id="KW-0472">Membrane</keyword>
<dbReference type="InterPro" id="IPR010827">
    <property type="entry name" value="BamA/TamA_POTRA"/>
</dbReference>
<dbReference type="HAMAP" id="MF_01430">
    <property type="entry name" value="OM_assembly_BamA"/>
    <property type="match status" value="1"/>
</dbReference>
<evidence type="ECO:0000256" key="1">
    <source>
        <dbReference type="ARBA" id="ARBA00004370"/>
    </source>
</evidence>
<dbReference type="KEGG" id="mfa:Mfla_1522"/>
<comment type="similarity">
    <text evidence="8">Belongs to the BamA family.</text>
</comment>
<evidence type="ECO:0000256" key="3">
    <source>
        <dbReference type="ARBA" id="ARBA00022692"/>
    </source>
</evidence>
<keyword evidence="2 8" id="KW-1134">Transmembrane beta strand</keyword>
<dbReference type="GO" id="GO:0051205">
    <property type="term" value="P:protein insertion into membrane"/>
    <property type="evidence" value="ECO:0007669"/>
    <property type="project" value="UniProtKB-UniRule"/>
</dbReference>
<comment type="subcellular location">
    <subcellularLocation>
        <location evidence="8">Cell outer membrane</location>
    </subcellularLocation>
    <subcellularLocation>
        <location evidence="1">Membrane</location>
    </subcellularLocation>
</comment>
<dbReference type="EMBL" id="CP000284">
    <property type="protein sequence ID" value="ABE49790.1"/>
    <property type="molecule type" value="Genomic_DNA"/>
</dbReference>
<dbReference type="HOGENOM" id="CLU_007664_1_0_4"/>
<feature type="chain" id="PRO_5009018915" description="Outer membrane protein assembly factor BamA" evidence="8">
    <location>
        <begin position="25"/>
        <end position="790"/>
    </location>
</feature>
<evidence type="ECO:0000256" key="8">
    <source>
        <dbReference type="HAMAP-Rule" id="MF_01430"/>
    </source>
</evidence>
<dbReference type="PIRSF" id="PIRSF006076">
    <property type="entry name" value="OM_assembly_OMP85"/>
    <property type="match status" value="1"/>
</dbReference>
<gene>
    <name evidence="8" type="primary">bamA</name>
    <name evidence="11" type="ordered locus">Mfla_1522</name>
</gene>
<dbReference type="GO" id="GO:0043165">
    <property type="term" value="P:Gram-negative-bacterium-type cell outer membrane assembly"/>
    <property type="evidence" value="ECO:0007669"/>
    <property type="project" value="UniProtKB-UniRule"/>
</dbReference>
<accession>Q1H147</accession>
<comment type="function">
    <text evidence="8">Part of the outer membrane protein assembly complex, which is involved in assembly and insertion of beta-barrel proteins into the outer membrane.</text>
</comment>
<dbReference type="GO" id="GO:0009279">
    <property type="term" value="C:cell outer membrane"/>
    <property type="evidence" value="ECO:0007669"/>
    <property type="project" value="UniProtKB-SubCell"/>
</dbReference>
<feature type="signal peptide" evidence="8">
    <location>
        <begin position="1"/>
        <end position="24"/>
    </location>
</feature>
<evidence type="ECO:0000256" key="2">
    <source>
        <dbReference type="ARBA" id="ARBA00022452"/>
    </source>
</evidence>
<dbReference type="InterPro" id="IPR039910">
    <property type="entry name" value="D15-like"/>
</dbReference>
<keyword evidence="3 8" id="KW-0812">Transmembrane</keyword>
<dbReference type="Gene3D" id="3.10.20.310">
    <property type="entry name" value="membrane protein fhac"/>
    <property type="match status" value="5"/>
</dbReference>
<evidence type="ECO:0000313" key="12">
    <source>
        <dbReference type="Proteomes" id="UP000002440"/>
    </source>
</evidence>
<evidence type="ECO:0000256" key="7">
    <source>
        <dbReference type="ARBA" id="ARBA00023237"/>
    </source>
</evidence>
<dbReference type="InterPro" id="IPR000184">
    <property type="entry name" value="Bac_surfAg_D15"/>
</dbReference>
<dbReference type="PROSITE" id="PS51779">
    <property type="entry name" value="POTRA"/>
    <property type="match status" value="5"/>
</dbReference>
<comment type="subunit">
    <text evidence="8">Part of the Bam complex.</text>
</comment>
<dbReference type="FunFam" id="3.10.20.310:FF:000002">
    <property type="entry name" value="Outer membrane protein assembly factor BamA"/>
    <property type="match status" value="1"/>
</dbReference>
<evidence type="ECO:0000256" key="6">
    <source>
        <dbReference type="ARBA" id="ARBA00023136"/>
    </source>
</evidence>
<dbReference type="Gene3D" id="2.40.160.50">
    <property type="entry name" value="membrane protein fhac: a member of the omp85/tpsb transporter family"/>
    <property type="match status" value="1"/>
</dbReference>
<feature type="domain" description="POTRA" evidence="10">
    <location>
        <begin position="179"/>
        <end position="267"/>
    </location>
</feature>
<dbReference type="InterPro" id="IPR034746">
    <property type="entry name" value="POTRA"/>
</dbReference>
<dbReference type="STRING" id="265072.Mfla_1522"/>
<dbReference type="PANTHER" id="PTHR12815:SF23">
    <property type="entry name" value="OUTER MEMBRANE PROTEIN ASSEMBLY FACTOR BAMA"/>
    <property type="match status" value="1"/>
</dbReference>
<evidence type="ECO:0000259" key="10">
    <source>
        <dbReference type="PROSITE" id="PS51779"/>
    </source>
</evidence>
<dbReference type="AlphaFoldDB" id="Q1H147"/>
<protein>
    <recommendedName>
        <fullName evidence="8 9">Outer membrane protein assembly factor BamA</fullName>
    </recommendedName>
</protein>
<evidence type="ECO:0000256" key="4">
    <source>
        <dbReference type="ARBA" id="ARBA00022729"/>
    </source>
</evidence>
<evidence type="ECO:0000256" key="9">
    <source>
        <dbReference type="NCBIfam" id="TIGR03303"/>
    </source>
</evidence>
<dbReference type="Proteomes" id="UP000002440">
    <property type="component" value="Chromosome"/>
</dbReference>
<keyword evidence="7 8" id="KW-0998">Cell outer membrane</keyword>
<reference evidence="11 12" key="1">
    <citation type="submission" date="2006-03" db="EMBL/GenBank/DDBJ databases">
        <title>Complete sequence of Methylobacillus flagellatus KT.</title>
        <authorList>
            <consortium name="US DOE Joint Genome Institute"/>
            <person name="Copeland A."/>
            <person name="Lucas S."/>
            <person name="Lapidus A."/>
            <person name="Barry K."/>
            <person name="Detter J.C."/>
            <person name="Glavina del Rio T."/>
            <person name="Hammon N."/>
            <person name="Israni S."/>
            <person name="Dalin E."/>
            <person name="Tice H."/>
            <person name="Pitluck S."/>
            <person name="Brettin T."/>
            <person name="Bruce D."/>
            <person name="Han C."/>
            <person name="Tapia R."/>
            <person name="Saunders E."/>
            <person name="Gilna P."/>
            <person name="Schmutz J."/>
            <person name="Larimer F."/>
            <person name="Land M."/>
            <person name="Kyrpides N."/>
            <person name="Anderson I."/>
            <person name="Richardson P."/>
        </authorList>
    </citation>
    <scope>NUCLEOTIDE SEQUENCE [LARGE SCALE GENOMIC DNA]</scope>
    <source>
        <strain evidence="12">KT / ATCC 51484 / DSM 6875</strain>
    </source>
</reference>
<dbReference type="OrthoDB" id="9803054at2"/>
<feature type="domain" description="POTRA" evidence="10">
    <location>
        <begin position="270"/>
        <end position="348"/>
    </location>
</feature>